<evidence type="ECO:0000259" key="1">
    <source>
        <dbReference type="Pfam" id="PF13358"/>
    </source>
</evidence>
<reference evidence="2 3" key="1">
    <citation type="submission" date="2012-02" db="EMBL/GenBank/DDBJ databases">
        <title>Complete genome sequence of Caldilinea aerophila DSM 14535 (= NBRC 102666).</title>
        <authorList>
            <person name="Oguchi A."/>
            <person name="Hosoyama A."/>
            <person name="Sekine M."/>
            <person name="Fukai R."/>
            <person name="Kato Y."/>
            <person name="Nakamura S."/>
            <person name="Hanada S."/>
            <person name="Yamazaki S."/>
            <person name="Fujita N."/>
        </authorList>
    </citation>
    <scope>NUCLEOTIDE SEQUENCE [LARGE SCALE GENOMIC DNA]</scope>
    <source>
        <strain evidence="3">DSM 14535 / JCM 11387 / NBRC 104270 / STL-6-O1</strain>
    </source>
</reference>
<gene>
    <name evidence="2" type="ordered locus">CLDAP_08600</name>
</gene>
<protein>
    <recommendedName>
        <fullName evidence="1">Tc1-like transposase DDE domain-containing protein</fullName>
    </recommendedName>
</protein>
<evidence type="ECO:0000313" key="3">
    <source>
        <dbReference type="Proteomes" id="UP000007880"/>
    </source>
</evidence>
<dbReference type="HOGENOM" id="CLU_041125_1_1_0"/>
<dbReference type="Proteomes" id="UP000007880">
    <property type="component" value="Chromosome"/>
</dbReference>
<sequence length="123" mass="14498">MRHLADELYPEADVIVVVMDNLNTHSPASFYEAFEPAEAQRLRARFEFHYTPKHGSWLNMAEIELSALVRSCLNRRIPDQATLHREVQAWVEERNQKAVRVDWRFTTANARMKLKHLYPKIHA</sequence>
<evidence type="ECO:0000313" key="2">
    <source>
        <dbReference type="EMBL" id="BAL98899.1"/>
    </source>
</evidence>
<dbReference type="EMBL" id="AP012337">
    <property type="protein sequence ID" value="BAL98899.1"/>
    <property type="molecule type" value="Genomic_DNA"/>
</dbReference>
<name>I0I0W2_CALAS</name>
<dbReference type="AlphaFoldDB" id="I0I0W2"/>
<feature type="domain" description="Tc1-like transposase DDE" evidence="1">
    <location>
        <begin position="9"/>
        <end position="83"/>
    </location>
</feature>
<dbReference type="KEGG" id="cap:CLDAP_08600"/>
<proteinExistence type="predicted"/>
<keyword evidence="3" id="KW-1185">Reference proteome</keyword>
<dbReference type="eggNOG" id="COG3335">
    <property type="taxonomic scope" value="Bacteria"/>
</dbReference>
<dbReference type="Pfam" id="PF13358">
    <property type="entry name" value="DDE_3"/>
    <property type="match status" value="1"/>
</dbReference>
<dbReference type="STRING" id="926550.CLDAP_08600"/>
<accession>I0I0W2</accession>
<dbReference type="InterPro" id="IPR038717">
    <property type="entry name" value="Tc1-like_DDE_dom"/>
</dbReference>
<organism evidence="2 3">
    <name type="scientific">Caldilinea aerophila (strain DSM 14535 / JCM 11387 / NBRC 104270 / STL-6-O1)</name>
    <dbReference type="NCBI Taxonomy" id="926550"/>
    <lineage>
        <taxon>Bacteria</taxon>
        <taxon>Bacillati</taxon>
        <taxon>Chloroflexota</taxon>
        <taxon>Caldilineae</taxon>
        <taxon>Caldilineales</taxon>
        <taxon>Caldilineaceae</taxon>
        <taxon>Caldilinea</taxon>
    </lineage>
</organism>